<keyword evidence="1" id="KW-0812">Transmembrane</keyword>
<protein>
    <submittedName>
        <fullName evidence="2">Uncharacterized protein</fullName>
    </submittedName>
</protein>
<feature type="transmembrane region" description="Helical" evidence="1">
    <location>
        <begin position="81"/>
        <end position="103"/>
    </location>
</feature>
<dbReference type="KEGG" id="tact:SG35_003800"/>
<dbReference type="AlphaFoldDB" id="A0AAE9YUD3"/>
<dbReference type="RefSeq" id="WP_044835969.1">
    <property type="nucleotide sequence ID" value="NZ_CP059735.1"/>
</dbReference>
<evidence type="ECO:0000256" key="1">
    <source>
        <dbReference type="SAM" id="Phobius"/>
    </source>
</evidence>
<dbReference type="EMBL" id="CP059735">
    <property type="protein sequence ID" value="WDD99806.1"/>
    <property type="molecule type" value="Genomic_DNA"/>
</dbReference>
<reference evidence="2 3" key="1">
    <citation type="journal article" date="2015" name="Genome Announc.">
        <title>Draft Genome Sequences of Marine Isolates of Thalassomonas viridans and Thalassomonas actiniarum.</title>
        <authorList>
            <person name="Olonade I."/>
            <person name="van Zyl L.J."/>
            <person name="Trindade M."/>
        </authorList>
    </citation>
    <scope>NUCLEOTIDE SEQUENCE [LARGE SCALE GENOMIC DNA]</scope>
    <source>
        <strain evidence="2 3">A5K-106</strain>
    </source>
</reference>
<name>A0AAE9YUD3_9GAMM</name>
<accession>A0AAE9YUD3</accession>
<gene>
    <name evidence="2" type="ORF">SG35_003800</name>
</gene>
<keyword evidence="3" id="KW-1185">Reference proteome</keyword>
<keyword evidence="1" id="KW-0472">Membrane</keyword>
<evidence type="ECO:0000313" key="3">
    <source>
        <dbReference type="Proteomes" id="UP000032568"/>
    </source>
</evidence>
<proteinExistence type="predicted"/>
<feature type="transmembrane region" description="Helical" evidence="1">
    <location>
        <begin position="50"/>
        <end position="69"/>
    </location>
</feature>
<evidence type="ECO:0000313" key="2">
    <source>
        <dbReference type="EMBL" id="WDD99806.1"/>
    </source>
</evidence>
<organism evidence="2 3">
    <name type="scientific">Thalassomonas actiniarum</name>
    <dbReference type="NCBI Taxonomy" id="485447"/>
    <lineage>
        <taxon>Bacteria</taxon>
        <taxon>Pseudomonadati</taxon>
        <taxon>Pseudomonadota</taxon>
        <taxon>Gammaproteobacteria</taxon>
        <taxon>Alteromonadales</taxon>
        <taxon>Colwelliaceae</taxon>
        <taxon>Thalassomonas</taxon>
    </lineage>
</organism>
<dbReference type="Proteomes" id="UP000032568">
    <property type="component" value="Chromosome"/>
</dbReference>
<reference evidence="2 3" key="2">
    <citation type="journal article" date="2022" name="Mar. Drugs">
        <title>Bioassay-Guided Fractionation Leads to the Detection of Cholic Acid Generated by the Rare Thalassomonas sp.</title>
        <authorList>
            <person name="Pheiffer F."/>
            <person name="Schneider Y.K."/>
            <person name="Hansen E.H."/>
            <person name="Andersen J.H."/>
            <person name="Isaksson J."/>
            <person name="Busche T."/>
            <person name="R C."/>
            <person name="Kalinowski J."/>
            <person name="Zyl L.V."/>
            <person name="Trindade M."/>
        </authorList>
    </citation>
    <scope>NUCLEOTIDE SEQUENCE [LARGE SCALE GENOMIC DNA]</scope>
    <source>
        <strain evidence="2 3">A5K-106</strain>
    </source>
</reference>
<sequence length="209" mass="23883">MVKLFQLTLIFAGVVYAIISKNHLHVYLIINASLLLIMFKSKDNINVVHLCGALLAVYVLEMLIFHNFIVTESDVLSDMAINAIIFAFHFAVDLVIFFLLILRAPFTRARLESQGKPTDHIYKYNAEMALASLMTLFMVVDLMALGENFLRHLPEFGITGPVAEFFSTWRLAYDQYENVKFTLLGLTFLLVWLMASNLGQQPYEEPEPR</sequence>
<keyword evidence="1" id="KW-1133">Transmembrane helix</keyword>
<feature type="transmembrane region" description="Helical" evidence="1">
    <location>
        <begin position="181"/>
        <end position="199"/>
    </location>
</feature>